<dbReference type="Pfam" id="PF00515">
    <property type="entry name" value="TPR_1"/>
    <property type="match status" value="1"/>
</dbReference>
<name>C0INK2_9BACT</name>
<feature type="repeat" description="TPR" evidence="3">
    <location>
        <begin position="361"/>
        <end position="394"/>
    </location>
</feature>
<evidence type="ECO:0000256" key="1">
    <source>
        <dbReference type="ARBA" id="ARBA00022737"/>
    </source>
</evidence>
<dbReference type="InterPro" id="IPR013105">
    <property type="entry name" value="TPR_2"/>
</dbReference>
<feature type="repeat" description="TPR" evidence="3">
    <location>
        <begin position="53"/>
        <end position="86"/>
    </location>
</feature>
<dbReference type="PROSITE" id="PS50293">
    <property type="entry name" value="TPR_REGION"/>
    <property type="match status" value="2"/>
</dbReference>
<dbReference type="InterPro" id="IPR019734">
    <property type="entry name" value="TPR_rpt"/>
</dbReference>
<feature type="repeat" description="TPR" evidence="3">
    <location>
        <begin position="87"/>
        <end position="120"/>
    </location>
</feature>
<proteinExistence type="predicted"/>
<dbReference type="Pfam" id="PF13414">
    <property type="entry name" value="TPR_11"/>
    <property type="match status" value="3"/>
</dbReference>
<dbReference type="SUPFAM" id="SSF48452">
    <property type="entry name" value="TPR-like"/>
    <property type="match status" value="2"/>
</dbReference>
<keyword evidence="1" id="KW-0677">Repeat</keyword>
<dbReference type="PROSITE" id="PS50005">
    <property type="entry name" value="TPR"/>
    <property type="match status" value="9"/>
</dbReference>
<evidence type="ECO:0000256" key="3">
    <source>
        <dbReference type="PROSITE-ProRule" id="PRU00339"/>
    </source>
</evidence>
<feature type="repeat" description="TPR" evidence="3">
    <location>
        <begin position="155"/>
        <end position="188"/>
    </location>
</feature>
<dbReference type="SMART" id="SM00028">
    <property type="entry name" value="TPR"/>
    <property type="match status" value="12"/>
</dbReference>
<organism evidence="4">
    <name type="scientific">uncultured bacterium BLR13</name>
    <dbReference type="NCBI Taxonomy" id="506515"/>
    <lineage>
        <taxon>Bacteria</taxon>
        <taxon>environmental samples</taxon>
    </lineage>
</organism>
<feature type="repeat" description="TPR" evidence="3">
    <location>
        <begin position="395"/>
        <end position="428"/>
    </location>
</feature>
<dbReference type="Pfam" id="PF13432">
    <property type="entry name" value="TPR_16"/>
    <property type="match status" value="2"/>
</dbReference>
<evidence type="ECO:0000313" key="4">
    <source>
        <dbReference type="EMBL" id="ACN58888.1"/>
    </source>
</evidence>
<dbReference type="SUPFAM" id="SSF53756">
    <property type="entry name" value="UDP-Glycosyltransferase/glycogen phosphorylase"/>
    <property type="match status" value="1"/>
</dbReference>
<gene>
    <name evidence="4" type="ORF">AKSOIL_0273</name>
</gene>
<dbReference type="Gene3D" id="3.40.50.2000">
    <property type="entry name" value="Glycogen Phosphorylase B"/>
    <property type="match status" value="1"/>
</dbReference>
<accession>C0INK2</accession>
<feature type="repeat" description="TPR" evidence="3">
    <location>
        <begin position="121"/>
        <end position="154"/>
    </location>
</feature>
<dbReference type="EMBL" id="EU408352">
    <property type="protein sequence ID" value="ACN58888.1"/>
    <property type="molecule type" value="Genomic_DNA"/>
</dbReference>
<dbReference type="Pfam" id="PF07719">
    <property type="entry name" value="TPR_2"/>
    <property type="match status" value="1"/>
</dbReference>
<reference evidence="4" key="1">
    <citation type="journal article" date="2009" name="ISME J.">
        <title>Functional metagenomics reveals diverse beta-lactamases in a remote Alaskan soil.</title>
        <authorList>
            <person name="Allen H.K."/>
            <person name="Moe L.A."/>
            <person name="Rodbumrer J."/>
            <person name="Gaarder A."/>
            <person name="Handelsman J."/>
        </authorList>
    </citation>
    <scope>NUCLEOTIDE SEQUENCE</scope>
</reference>
<evidence type="ECO:0000256" key="2">
    <source>
        <dbReference type="ARBA" id="ARBA00022803"/>
    </source>
</evidence>
<dbReference type="InterPro" id="IPR011990">
    <property type="entry name" value="TPR-like_helical_dom_sf"/>
</dbReference>
<feature type="repeat" description="TPR" evidence="3">
    <location>
        <begin position="189"/>
        <end position="222"/>
    </location>
</feature>
<feature type="repeat" description="TPR" evidence="3">
    <location>
        <begin position="223"/>
        <end position="256"/>
    </location>
</feature>
<dbReference type="PANTHER" id="PTHR12558">
    <property type="entry name" value="CELL DIVISION CYCLE 16,23,27"/>
    <property type="match status" value="1"/>
</dbReference>
<feature type="repeat" description="TPR" evidence="3">
    <location>
        <begin position="19"/>
        <end position="52"/>
    </location>
</feature>
<dbReference type="PANTHER" id="PTHR12558:SF13">
    <property type="entry name" value="CELL DIVISION CYCLE PROTEIN 27 HOMOLOG"/>
    <property type="match status" value="1"/>
</dbReference>
<dbReference type="Gene3D" id="1.25.40.10">
    <property type="entry name" value="Tetratricopeptide repeat domain"/>
    <property type="match status" value="5"/>
</dbReference>
<keyword evidence="2 3" id="KW-0802">TPR repeat</keyword>
<protein>
    <submittedName>
        <fullName evidence="4">TPR repeat protein</fullName>
    </submittedName>
</protein>
<sequence>MAISNQPSAPHSDAVLAQAEPLFAQGLRFHSEGELAKAMHTYEQVLKLAPRHVEALHHVGIVAFQTGNFDMAAGFIRSALTVDPDHAGAHGDLGNALREMQHLEDALRSYDRALELTGGDADTYYNRAVALQALQRQEDALHSYDQALELNAGDDQAWNNRAVVFQQTKRYAAALQSVEQALALNPHNVEAYNNRGNILRELGRLDEAGESYRRALELVPQYADAHCNLGRLLLSRERFEDALQCYDQAIGLDPQLAQAYRHRAIVLRKLNRTEDALRDNETASGLQRELTDAYCKLGKELREQGRPESAAGVIAALLKLDGSDSDAGIWQLHARMLNAAGRHEDALASIGRALALKPDSGDYHLTRGAILRATLQYEAARQCYEKAVELAPRHPGGYTNLGSVLDQMGHAGLALKNYDHAIALDPDCAPAHWNRGLVYLRQGDYERGWREYEWRWKAETLAVYKGKRDFPQPAWTGREPLEGKTILLHAEQGLGDTLQFCRYAPLVAQRGAIVILEAQQPLAGLLGTLAGGARVVVKGEPLPQFDYHIPLMSLPLAFDTRLDTVPGAAPYLACDQAKLARWDALLGAKTRLRVGVVWSGHPSNPNDQNRSVPLQAFARLFSDQCEFVSLQKEVKPAEQALLDALPVRQLTDQLHDFTDTAALCELMDVVVTVDTSVAHLAGALGKPVWVLLQTPFEWRWLEQGSGSPWYPGATLYRQSQRGDWAPVIDAVAADLGKLAESQAPRG</sequence>
<dbReference type="AlphaFoldDB" id="C0INK2"/>